<dbReference type="Pfam" id="PF00595">
    <property type="entry name" value="PDZ"/>
    <property type="match status" value="2"/>
</dbReference>
<dbReference type="InterPro" id="IPR001478">
    <property type="entry name" value="PDZ"/>
</dbReference>
<dbReference type="Gene3D" id="6.20.370.60">
    <property type="match status" value="1"/>
</dbReference>
<protein>
    <recommendedName>
        <fullName evidence="1">PDZ domain-containing protein</fullName>
    </recommendedName>
</protein>
<feature type="domain" description="PDZ" evidence="1">
    <location>
        <begin position="48"/>
        <end position="130"/>
    </location>
</feature>
<accession>A0ABQ9VD06</accession>
<dbReference type="InterPro" id="IPR036034">
    <property type="entry name" value="PDZ_sf"/>
</dbReference>
<dbReference type="CDD" id="cd06675">
    <property type="entry name" value="PDZ12_MUPP1-like"/>
    <property type="match status" value="1"/>
</dbReference>
<feature type="domain" description="PDZ" evidence="1">
    <location>
        <begin position="1"/>
        <end position="35"/>
    </location>
</feature>
<dbReference type="InterPro" id="IPR051342">
    <property type="entry name" value="PDZ_scaffold"/>
</dbReference>
<keyword evidence="3" id="KW-1185">Reference proteome</keyword>
<evidence type="ECO:0000313" key="3">
    <source>
        <dbReference type="Proteomes" id="UP001266305"/>
    </source>
</evidence>
<dbReference type="Proteomes" id="UP001266305">
    <property type="component" value="Unassembled WGS sequence"/>
</dbReference>
<proteinExistence type="predicted"/>
<comment type="caution">
    <text evidence="2">The sequence shown here is derived from an EMBL/GenBank/DDBJ whole genome shotgun (WGS) entry which is preliminary data.</text>
</comment>
<evidence type="ECO:0000259" key="1">
    <source>
        <dbReference type="PROSITE" id="PS50106"/>
    </source>
</evidence>
<dbReference type="CDD" id="cd06674">
    <property type="entry name" value="PDZ11_MUPP1-PDZ9_PATJ-like"/>
    <property type="match status" value="1"/>
</dbReference>
<dbReference type="PANTHER" id="PTHR19964">
    <property type="entry name" value="MULTIPLE PDZ DOMAIN PROTEIN"/>
    <property type="match status" value="1"/>
</dbReference>
<gene>
    <name evidence="2" type="ORF">P7K49_016775</name>
</gene>
<dbReference type="SUPFAM" id="SSF50156">
    <property type="entry name" value="PDZ domain-like"/>
    <property type="match status" value="3"/>
</dbReference>
<dbReference type="Gene3D" id="2.30.42.10">
    <property type="match status" value="2"/>
</dbReference>
<reference evidence="2 3" key="1">
    <citation type="submission" date="2023-05" db="EMBL/GenBank/DDBJ databases">
        <title>B98-5 Cell Line De Novo Hybrid Assembly: An Optical Mapping Approach.</title>
        <authorList>
            <person name="Kananen K."/>
            <person name="Auerbach J.A."/>
            <person name="Kautto E."/>
            <person name="Blachly J.S."/>
        </authorList>
    </citation>
    <scope>NUCLEOTIDE SEQUENCE [LARGE SCALE GENOMIC DNA]</scope>
    <source>
        <strain evidence="2">B95-8</strain>
        <tissue evidence="2">Cell line</tissue>
    </source>
</reference>
<organism evidence="2 3">
    <name type="scientific">Saguinus oedipus</name>
    <name type="common">Cotton-top tamarin</name>
    <name type="synonym">Oedipomidas oedipus</name>
    <dbReference type="NCBI Taxonomy" id="9490"/>
    <lineage>
        <taxon>Eukaryota</taxon>
        <taxon>Metazoa</taxon>
        <taxon>Chordata</taxon>
        <taxon>Craniata</taxon>
        <taxon>Vertebrata</taxon>
        <taxon>Euteleostomi</taxon>
        <taxon>Mammalia</taxon>
        <taxon>Eutheria</taxon>
        <taxon>Euarchontoglires</taxon>
        <taxon>Primates</taxon>
        <taxon>Haplorrhini</taxon>
        <taxon>Platyrrhini</taxon>
        <taxon>Cebidae</taxon>
        <taxon>Callitrichinae</taxon>
        <taxon>Saguinus</taxon>
    </lineage>
</organism>
<dbReference type="PROSITE" id="PS50106">
    <property type="entry name" value="PDZ"/>
    <property type="match status" value="3"/>
</dbReference>
<dbReference type="SMART" id="SM00228">
    <property type="entry name" value="PDZ"/>
    <property type="match status" value="2"/>
</dbReference>
<feature type="domain" description="PDZ" evidence="1">
    <location>
        <begin position="233"/>
        <end position="319"/>
    </location>
</feature>
<dbReference type="PANTHER" id="PTHR19964:SF11">
    <property type="entry name" value="INAD-LIKE PROTEIN"/>
    <property type="match status" value="1"/>
</dbReference>
<name>A0ABQ9VD06_SAGOE</name>
<evidence type="ECO:0000313" key="2">
    <source>
        <dbReference type="EMBL" id="KAK2107261.1"/>
    </source>
</evidence>
<dbReference type="EMBL" id="JASSZA010000007">
    <property type="protein sequence ID" value="KAK2107261.1"/>
    <property type="molecule type" value="Genomic_DNA"/>
</dbReference>
<sequence>MEVNGVDLRNSSHEEAITALRQTPQKVRLVVYRDEAHYRDEENLEVFPVDLQKKAGRGLGLSIAGKRNGSGVFISDIVKGGAADLDGRLIQGDQILSVNGEDMRNASQETVATILKCAQGLVQLEIGRLRAGSWTSARKASQNSQKFPYSSEEKTLARSFPQAAEGTRPGKVAEAVSAQVTPGSFFQGSQQSSHSSCRPSFAPVIAGLQNLVGTKRVSDPSQKNSGTDMEPRTVEINRELSDALGISIAGGRGSPLGDIPIFIAMIQASGVAARTQKLKVGDRIVSINGQPLDGLSHTDVVNLLKNAYGRIILQVFRSMEHAAA</sequence>